<reference evidence="1 2" key="1">
    <citation type="submission" date="2016-11" db="EMBL/GenBank/DDBJ databases">
        <authorList>
            <person name="Varghese N."/>
            <person name="Submissions S."/>
        </authorList>
    </citation>
    <scope>NUCLEOTIDE SEQUENCE [LARGE SCALE GENOMIC DNA]</scope>
    <source>
        <strain evidence="1 2">DSM 29341</strain>
    </source>
</reference>
<dbReference type="OrthoDB" id="7707866at2"/>
<keyword evidence="2" id="KW-1185">Reference proteome</keyword>
<name>A0A1M4T525_9RHOB</name>
<dbReference type="EMBL" id="FQVK01000002">
    <property type="protein sequence ID" value="SHE39569.1"/>
    <property type="molecule type" value="Genomic_DNA"/>
</dbReference>
<evidence type="ECO:0000313" key="1">
    <source>
        <dbReference type="EMBL" id="SHE39569.1"/>
    </source>
</evidence>
<protein>
    <submittedName>
        <fullName evidence="1">Uncharacterized protein</fullName>
    </submittedName>
</protein>
<organism evidence="1 2">
    <name type="scientific">Ruegeria intermedia</name>
    <dbReference type="NCBI Taxonomy" id="996115"/>
    <lineage>
        <taxon>Bacteria</taxon>
        <taxon>Pseudomonadati</taxon>
        <taxon>Pseudomonadota</taxon>
        <taxon>Alphaproteobacteria</taxon>
        <taxon>Rhodobacterales</taxon>
        <taxon>Roseobacteraceae</taxon>
        <taxon>Ruegeria</taxon>
    </lineage>
</organism>
<proteinExistence type="predicted"/>
<dbReference type="Proteomes" id="UP000325134">
    <property type="component" value="Unassembled WGS sequence"/>
</dbReference>
<sequence>MKKWMIAALTAQLATGAVAQQREFVCISDIDGTEYRLTRLEDGQKGSVKFGDTTGDAQVFPGLNNLTFILATEQHVMTFFVKSPDLSYNLSIRRPVLQNDRGKCTEAAA</sequence>
<evidence type="ECO:0000313" key="2">
    <source>
        <dbReference type="Proteomes" id="UP000325134"/>
    </source>
</evidence>
<dbReference type="RefSeq" id="WP_149774338.1">
    <property type="nucleotide sequence ID" value="NZ_FQVK01000002.1"/>
</dbReference>
<accession>A0A1M4T525</accession>
<gene>
    <name evidence="1" type="ORF">SAMN05444279_10215</name>
</gene>
<dbReference type="AlphaFoldDB" id="A0A1M4T525"/>